<dbReference type="KEGG" id="dfa:DFA_11802"/>
<sequence length="285" mass="31191">MSHIHINATLSTIEFVGSFQTNQLDLPSILINQTSLCHIMVATTSLIKCQILKYSSGHANITFSLFEFSKSFDFYLPPKPKEEDSNSNLSSFIFKCNGIGLNGYGHFGNDQSIVNISLISNNGESNAGKYIVDFKIGNHTDHQYLVYFGPKILNSSSSSTSSNNDEINCTLNSSGQLHVQCLGNTSINCTTHGISECYSPNGYHCNGVTESSITQCIAPQDILCKSDNIICRAGHLTCSVENGKLIQQPCDTYTCSQTGSGAITIHYDSIRLLIIFYIILLINVQ</sequence>
<gene>
    <name evidence="1" type="ORF">DFA_11802</name>
</gene>
<dbReference type="RefSeq" id="XP_004350747.1">
    <property type="nucleotide sequence ID" value="XM_004350696.1"/>
</dbReference>
<evidence type="ECO:0000313" key="1">
    <source>
        <dbReference type="EMBL" id="EGG14039.1"/>
    </source>
</evidence>
<dbReference type="EMBL" id="GL883029">
    <property type="protein sequence ID" value="EGG14039.1"/>
    <property type="molecule type" value="Genomic_DNA"/>
</dbReference>
<dbReference type="AlphaFoldDB" id="F4QE92"/>
<organism evidence="1 2">
    <name type="scientific">Cavenderia fasciculata</name>
    <name type="common">Slime mold</name>
    <name type="synonym">Dictyostelium fasciculatum</name>
    <dbReference type="NCBI Taxonomy" id="261658"/>
    <lineage>
        <taxon>Eukaryota</taxon>
        <taxon>Amoebozoa</taxon>
        <taxon>Evosea</taxon>
        <taxon>Eumycetozoa</taxon>
        <taxon>Dictyostelia</taxon>
        <taxon>Acytosteliales</taxon>
        <taxon>Cavenderiaceae</taxon>
        <taxon>Cavenderia</taxon>
    </lineage>
</organism>
<dbReference type="Proteomes" id="UP000007797">
    <property type="component" value="Unassembled WGS sequence"/>
</dbReference>
<proteinExistence type="predicted"/>
<dbReference type="GeneID" id="14865530"/>
<keyword evidence="2" id="KW-1185">Reference proteome</keyword>
<name>F4QE92_CACFS</name>
<reference evidence="2" key="1">
    <citation type="journal article" date="2011" name="Genome Res.">
        <title>Phylogeny-wide analysis of social amoeba genomes highlights ancient origins for complex intercellular communication.</title>
        <authorList>
            <person name="Heidel A.J."/>
            <person name="Lawal H.M."/>
            <person name="Felder M."/>
            <person name="Schilde C."/>
            <person name="Helps N.R."/>
            <person name="Tunggal B."/>
            <person name="Rivero F."/>
            <person name="John U."/>
            <person name="Schleicher M."/>
            <person name="Eichinger L."/>
            <person name="Platzer M."/>
            <person name="Noegel A.A."/>
            <person name="Schaap P."/>
            <person name="Gloeckner G."/>
        </authorList>
    </citation>
    <scope>NUCLEOTIDE SEQUENCE [LARGE SCALE GENOMIC DNA]</scope>
    <source>
        <strain evidence="2">SH3</strain>
    </source>
</reference>
<evidence type="ECO:0000313" key="2">
    <source>
        <dbReference type="Proteomes" id="UP000007797"/>
    </source>
</evidence>
<accession>F4QE92</accession>
<protein>
    <submittedName>
        <fullName evidence="1">Uncharacterized protein</fullName>
    </submittedName>
</protein>